<evidence type="ECO:0000256" key="1">
    <source>
        <dbReference type="SAM" id="SignalP"/>
    </source>
</evidence>
<evidence type="ECO:0000259" key="2">
    <source>
        <dbReference type="Pfam" id="PF05901"/>
    </source>
</evidence>
<accession>A0ABW4N5U5</accession>
<dbReference type="InterPro" id="IPR008613">
    <property type="entry name" value="Excalibur_Ca-bd_domain"/>
</dbReference>
<dbReference type="InterPro" id="IPR047773">
    <property type="entry name" value="YHYH_dom_bact"/>
</dbReference>
<comment type="caution">
    <text evidence="3">The sequence shown here is derived from an EMBL/GenBank/DDBJ whole genome shotgun (WGS) entry which is preliminary data.</text>
</comment>
<dbReference type="EMBL" id="JBHUEY010000006">
    <property type="protein sequence ID" value="MFD1785487.1"/>
    <property type="molecule type" value="Genomic_DNA"/>
</dbReference>
<protein>
    <submittedName>
        <fullName evidence="3">Excalibur calcium-binding domain-containing protein</fullName>
    </submittedName>
</protein>
<feature type="signal peptide" evidence="1">
    <location>
        <begin position="1"/>
        <end position="23"/>
    </location>
</feature>
<feature type="chain" id="PRO_5045419063" evidence="1">
    <location>
        <begin position="24"/>
        <end position="114"/>
    </location>
</feature>
<reference evidence="4" key="1">
    <citation type="journal article" date="2019" name="Int. J. Syst. Evol. Microbiol.">
        <title>The Global Catalogue of Microorganisms (GCM) 10K type strain sequencing project: providing services to taxonomists for standard genome sequencing and annotation.</title>
        <authorList>
            <consortium name="The Broad Institute Genomics Platform"/>
            <consortium name="The Broad Institute Genome Sequencing Center for Infectious Disease"/>
            <person name="Wu L."/>
            <person name="Ma J."/>
        </authorList>
    </citation>
    <scope>NUCLEOTIDE SEQUENCE [LARGE SCALE GENOMIC DNA]</scope>
    <source>
        <strain evidence="4">DFY28</strain>
    </source>
</reference>
<feature type="domain" description="Excalibur calcium-binding" evidence="2">
    <location>
        <begin position="76"/>
        <end position="102"/>
    </location>
</feature>
<evidence type="ECO:0000313" key="4">
    <source>
        <dbReference type="Proteomes" id="UP001597237"/>
    </source>
</evidence>
<keyword evidence="4" id="KW-1185">Reference proteome</keyword>
<keyword evidence="1" id="KW-0732">Signal</keyword>
<gene>
    <name evidence="3" type="ORF">ACFSC0_18955</name>
</gene>
<dbReference type="Pfam" id="PF05901">
    <property type="entry name" value="Excalibur"/>
    <property type="match status" value="1"/>
</dbReference>
<sequence length="114" mass="11594">MKTQERVTLAVLLGGITALLIGAAPVDAHGGGSNAEGCHNNRKTGDYDCHRGAGAAPTARFTSQGGRGDRPIAALANCSAARAAGVAPVRRGQRGYGRHLDGTEMEWAASEAAP</sequence>
<dbReference type="NCBIfam" id="NF033223">
    <property type="entry name" value="YHYH_alt"/>
    <property type="match status" value="1"/>
</dbReference>
<name>A0ABW4N5U5_9CAUL</name>
<evidence type="ECO:0000313" key="3">
    <source>
        <dbReference type="EMBL" id="MFD1785487.1"/>
    </source>
</evidence>
<dbReference type="RefSeq" id="WP_377281548.1">
    <property type="nucleotide sequence ID" value="NZ_JBHRSI010000004.1"/>
</dbReference>
<dbReference type="Proteomes" id="UP001597237">
    <property type="component" value="Unassembled WGS sequence"/>
</dbReference>
<proteinExistence type="predicted"/>
<organism evidence="3 4">
    <name type="scientific">Phenylobacterium terrae</name>
    <dbReference type="NCBI Taxonomy" id="2665495"/>
    <lineage>
        <taxon>Bacteria</taxon>
        <taxon>Pseudomonadati</taxon>
        <taxon>Pseudomonadota</taxon>
        <taxon>Alphaproteobacteria</taxon>
        <taxon>Caulobacterales</taxon>
        <taxon>Caulobacteraceae</taxon>
        <taxon>Phenylobacterium</taxon>
    </lineage>
</organism>